<keyword evidence="3" id="KW-1185">Reference proteome</keyword>
<protein>
    <submittedName>
        <fullName evidence="2">Uncharacterized protein</fullName>
    </submittedName>
</protein>
<dbReference type="AlphaFoldDB" id="A0AAD1RTV2"/>
<reference evidence="2" key="1">
    <citation type="submission" date="2022-03" db="EMBL/GenBank/DDBJ databases">
        <authorList>
            <person name="Alioto T."/>
            <person name="Alioto T."/>
            <person name="Gomez Garrido J."/>
        </authorList>
    </citation>
    <scope>NUCLEOTIDE SEQUENCE</scope>
</reference>
<evidence type="ECO:0000256" key="1">
    <source>
        <dbReference type="SAM" id="MobiDB-lite"/>
    </source>
</evidence>
<evidence type="ECO:0000313" key="2">
    <source>
        <dbReference type="EMBL" id="CAH2278357.1"/>
    </source>
</evidence>
<organism evidence="2 3">
    <name type="scientific">Pelobates cultripes</name>
    <name type="common">Western spadefoot toad</name>
    <dbReference type="NCBI Taxonomy" id="61616"/>
    <lineage>
        <taxon>Eukaryota</taxon>
        <taxon>Metazoa</taxon>
        <taxon>Chordata</taxon>
        <taxon>Craniata</taxon>
        <taxon>Vertebrata</taxon>
        <taxon>Euteleostomi</taxon>
        <taxon>Amphibia</taxon>
        <taxon>Batrachia</taxon>
        <taxon>Anura</taxon>
        <taxon>Pelobatoidea</taxon>
        <taxon>Pelobatidae</taxon>
        <taxon>Pelobates</taxon>
    </lineage>
</organism>
<accession>A0AAD1RTV2</accession>
<sequence length="154" mass="17172">MADGGTATASTEGDHSVLTTCYHRGSLRALKPPRNSPGTYKLTNENHHSQHFLHMPISKRQPQKGTLQASSTNDQGWKNKQNTQLYPLTAWCYSPRQYIKARKTWQTYPTTGTLGTSGIHGVISRDSPHTWAWNTTRLPQALRWAGADGDPSRS</sequence>
<feature type="compositionally biased region" description="Polar residues" evidence="1">
    <location>
        <begin position="63"/>
        <end position="79"/>
    </location>
</feature>
<feature type="region of interest" description="Disordered" evidence="1">
    <location>
        <begin position="60"/>
        <end position="79"/>
    </location>
</feature>
<dbReference type="EMBL" id="OW240914">
    <property type="protein sequence ID" value="CAH2278357.1"/>
    <property type="molecule type" value="Genomic_DNA"/>
</dbReference>
<name>A0AAD1RTV2_PELCU</name>
<evidence type="ECO:0000313" key="3">
    <source>
        <dbReference type="Proteomes" id="UP001295444"/>
    </source>
</evidence>
<dbReference type="Proteomes" id="UP001295444">
    <property type="component" value="Chromosome 03"/>
</dbReference>
<proteinExistence type="predicted"/>
<gene>
    <name evidence="2" type="ORF">PECUL_23A035109</name>
</gene>